<gene>
    <name evidence="2" type="ordered locus">MA_3387</name>
</gene>
<sequence length="417" mass="47102">MRQQDVIKSQLAQEVVDLIEPVIPYLVIGSKKAAGEARKKAGPEVWAVKKKLWEILCSVDRPELKEAAGDMVIAPSDPEVKQALVQEFLKSFEKNPDLEMEISSFIETEAVKKLATEERLGRASFQNSNDKARVLKEFNELLEKLTAKNSCVNKISDGSGVNTNSTISADSTWNSEPSECGTEKEEILEKTLDFACQIQYGDLRSRALSLVVPYLEGPKKREYIKKVLYSTSNIHDDAERARVFAPLASLLEGPGKEKLVEEIFEFSPHIQYDDAKFEILSLIVPHLDNTTNEALLEKALEMIAGIQSEFLRIQAFSFLVPCLHGQRKEEIIEETIHLASNLKDKDMRPQALLFLIPHLDEARKKEILEKAREIAYGIKSESRRIRALSSLVPYLEEPEKEEAREKIPDGRGLKTKL</sequence>
<dbReference type="KEGG" id="mac:MA_3387"/>
<dbReference type="SUPFAM" id="SSF48371">
    <property type="entry name" value="ARM repeat"/>
    <property type="match status" value="1"/>
</dbReference>
<dbReference type="EMBL" id="AE010299">
    <property type="protein sequence ID" value="AAM06756.1"/>
    <property type="molecule type" value="Genomic_DNA"/>
</dbReference>
<accession>Q8TKL6</accession>
<proteinExistence type="predicted"/>
<evidence type="ECO:0000256" key="1">
    <source>
        <dbReference type="SAM" id="MobiDB-lite"/>
    </source>
</evidence>
<evidence type="ECO:0000313" key="2">
    <source>
        <dbReference type="EMBL" id="AAM06756.1"/>
    </source>
</evidence>
<dbReference type="OrthoDB" id="135461at2157"/>
<evidence type="ECO:0000313" key="3">
    <source>
        <dbReference type="Proteomes" id="UP000002487"/>
    </source>
</evidence>
<dbReference type="RefSeq" id="WP_011023314.1">
    <property type="nucleotide sequence ID" value="NC_003552.1"/>
</dbReference>
<reference evidence="2 3" key="1">
    <citation type="journal article" date="2002" name="Genome Res.">
        <title>The genome of Methanosarcina acetivorans reveals extensive metabolic and physiological diversity.</title>
        <authorList>
            <person name="Galagan J.E."/>
            <person name="Nusbaum C."/>
            <person name="Roy A."/>
            <person name="Endrizzi M.G."/>
            <person name="Macdonald P."/>
            <person name="FitzHugh W."/>
            <person name="Calvo S."/>
            <person name="Engels R."/>
            <person name="Smirnov S."/>
            <person name="Atnoor D."/>
            <person name="Brown A."/>
            <person name="Allen N."/>
            <person name="Naylor J."/>
            <person name="Stange-Thomann N."/>
            <person name="DeArellano K."/>
            <person name="Johnson R."/>
            <person name="Linton L."/>
            <person name="McEwan P."/>
            <person name="McKernan K."/>
            <person name="Talamas J."/>
            <person name="Tirrell A."/>
            <person name="Ye W."/>
            <person name="Zimmer A."/>
            <person name="Barber R.D."/>
            <person name="Cann I."/>
            <person name="Graham D.E."/>
            <person name="Grahame D.A."/>
            <person name="Guss A."/>
            <person name="Hedderich R."/>
            <person name="Ingram-Smith C."/>
            <person name="Kuettner C.H."/>
            <person name="Krzycki J.A."/>
            <person name="Leigh J.A."/>
            <person name="Li W."/>
            <person name="Liu J."/>
            <person name="Mukhopadhyay B."/>
            <person name="Reeve J.N."/>
            <person name="Smith K."/>
            <person name="Springer T.A."/>
            <person name="Umayam L.A."/>
            <person name="White O."/>
            <person name="White R.H."/>
            <person name="de Macario E.C."/>
            <person name="Ferry J.G."/>
            <person name="Jarrell K.F."/>
            <person name="Jing H."/>
            <person name="Macario A.J.L."/>
            <person name="Paulsen I."/>
            <person name="Pritchett M."/>
            <person name="Sowers K.R."/>
            <person name="Swanson R.V."/>
            <person name="Zinder S.H."/>
            <person name="Lander E."/>
            <person name="Metcalf W.W."/>
            <person name="Birren B."/>
        </authorList>
    </citation>
    <scope>NUCLEOTIDE SEQUENCE [LARGE SCALE GENOMIC DNA]</scope>
    <source>
        <strain evidence="3">ATCC 35395 / DSM 2834 / JCM 12185 / C2A</strain>
    </source>
</reference>
<dbReference type="Proteomes" id="UP000002487">
    <property type="component" value="Chromosome"/>
</dbReference>
<dbReference type="AlphaFoldDB" id="Q8TKL6"/>
<organism evidence="2 3">
    <name type="scientific">Methanosarcina acetivorans (strain ATCC 35395 / DSM 2834 / JCM 12185 / C2A)</name>
    <dbReference type="NCBI Taxonomy" id="188937"/>
    <lineage>
        <taxon>Archaea</taxon>
        <taxon>Methanobacteriati</taxon>
        <taxon>Methanobacteriota</taxon>
        <taxon>Stenosarchaea group</taxon>
        <taxon>Methanomicrobia</taxon>
        <taxon>Methanosarcinales</taxon>
        <taxon>Methanosarcinaceae</taxon>
        <taxon>Methanosarcina</taxon>
    </lineage>
</organism>
<dbReference type="GeneID" id="1475280"/>
<dbReference type="InterPro" id="IPR016024">
    <property type="entry name" value="ARM-type_fold"/>
</dbReference>
<dbReference type="HOGENOM" id="CLU_716907_0_0_2"/>
<dbReference type="EnsemblBacteria" id="AAM06756">
    <property type="protein sequence ID" value="AAM06756"/>
    <property type="gene ID" value="MA_3387"/>
</dbReference>
<name>Q8TKL6_METAC</name>
<dbReference type="InParanoid" id="Q8TKL6"/>
<keyword evidence="3" id="KW-1185">Reference proteome</keyword>
<protein>
    <submittedName>
        <fullName evidence="2">Uncharacterized protein</fullName>
    </submittedName>
</protein>
<feature type="region of interest" description="Disordered" evidence="1">
    <location>
        <begin position="397"/>
        <end position="417"/>
    </location>
</feature>
<feature type="compositionally biased region" description="Basic and acidic residues" evidence="1">
    <location>
        <begin position="401"/>
        <end position="417"/>
    </location>
</feature>